<sequence>MSGRSGNISTSVYCFGSGEFNQTTQQNDVNTPVLIMKDSGIEKVFAGGWHSATISVDGKLTTWGKINTVKTTDQTANLFEDNKDENSSKITTSTFNQEPTVEHSGVKNAALTDYHTIIIDLIDCAHLITYDNQIVTVPNATNIFAKYQTIIVFQGTKIRVYTPMKDIETSFELPQNENPISAAIINHGFAILSDKGILRIYNQKQPDPSIITDIVSVASSNEKYIVLKPNGRIYEIFSNGSKRQISGIGGNPIALFAGGSHFGCITFEGDCWMWGVGVRGQLGNSSFTNSFQPKKVVLKEDVRVISGAAGEEHTILLTVKDTSFIPQVPEAMKQTEYIKMLRMSAAIQGAFLASEFDSKF</sequence>
<organism evidence="2 3">
    <name type="scientific">Tritrichomonas foetus</name>
    <dbReference type="NCBI Taxonomy" id="1144522"/>
    <lineage>
        <taxon>Eukaryota</taxon>
        <taxon>Metamonada</taxon>
        <taxon>Parabasalia</taxon>
        <taxon>Tritrichomonadida</taxon>
        <taxon>Tritrichomonadidae</taxon>
        <taxon>Tritrichomonas</taxon>
    </lineage>
</organism>
<dbReference type="RefSeq" id="XP_068362129.1">
    <property type="nucleotide sequence ID" value="XM_068502439.1"/>
</dbReference>
<dbReference type="PANTHER" id="PTHR45982:SF1">
    <property type="entry name" value="REGULATOR OF CHROMOSOME CONDENSATION"/>
    <property type="match status" value="1"/>
</dbReference>
<protein>
    <submittedName>
        <fullName evidence="2">Uncharacterized protein</fullName>
    </submittedName>
</protein>
<dbReference type="InterPro" id="IPR051553">
    <property type="entry name" value="Ran_GTPase-activating"/>
</dbReference>
<evidence type="ECO:0000256" key="1">
    <source>
        <dbReference type="PROSITE-ProRule" id="PRU00235"/>
    </source>
</evidence>
<feature type="repeat" description="RCC1" evidence="1">
    <location>
        <begin position="10"/>
        <end position="57"/>
    </location>
</feature>
<dbReference type="InterPro" id="IPR009091">
    <property type="entry name" value="RCC1/BLIP-II"/>
</dbReference>
<accession>A0A1J4KC47</accession>
<dbReference type="AlphaFoldDB" id="A0A1J4KC47"/>
<dbReference type="EMBL" id="MLAK01000651">
    <property type="protein sequence ID" value="OHT08993.1"/>
    <property type="molecule type" value="Genomic_DNA"/>
</dbReference>
<comment type="caution">
    <text evidence="2">The sequence shown here is derived from an EMBL/GenBank/DDBJ whole genome shotgun (WGS) entry which is preliminary data.</text>
</comment>
<dbReference type="PANTHER" id="PTHR45982">
    <property type="entry name" value="REGULATOR OF CHROMOSOME CONDENSATION"/>
    <property type="match status" value="1"/>
</dbReference>
<dbReference type="GeneID" id="94837143"/>
<dbReference type="VEuPathDB" id="TrichDB:TRFO_22229"/>
<dbReference type="Proteomes" id="UP000179807">
    <property type="component" value="Unassembled WGS sequence"/>
</dbReference>
<dbReference type="Pfam" id="PF00415">
    <property type="entry name" value="RCC1"/>
    <property type="match status" value="1"/>
</dbReference>
<evidence type="ECO:0000313" key="3">
    <source>
        <dbReference type="Proteomes" id="UP000179807"/>
    </source>
</evidence>
<evidence type="ECO:0000313" key="2">
    <source>
        <dbReference type="EMBL" id="OHT08993.1"/>
    </source>
</evidence>
<dbReference type="OrthoDB" id="5370059at2759"/>
<reference evidence="2" key="1">
    <citation type="submission" date="2016-10" db="EMBL/GenBank/DDBJ databases">
        <authorList>
            <person name="Benchimol M."/>
            <person name="Almeida L.G."/>
            <person name="Vasconcelos A.T."/>
            <person name="Perreira-Neves A."/>
            <person name="Rosa I.A."/>
            <person name="Tasca T."/>
            <person name="Bogo M.R."/>
            <person name="de Souza W."/>
        </authorList>
    </citation>
    <scope>NUCLEOTIDE SEQUENCE [LARGE SCALE GENOMIC DNA]</scope>
    <source>
        <strain evidence="2">K</strain>
    </source>
</reference>
<dbReference type="PROSITE" id="PS50012">
    <property type="entry name" value="RCC1_3"/>
    <property type="match status" value="2"/>
</dbReference>
<gene>
    <name evidence="2" type="ORF">TRFO_22229</name>
</gene>
<dbReference type="Gene3D" id="2.130.10.30">
    <property type="entry name" value="Regulator of chromosome condensation 1/beta-lactamase-inhibitor protein II"/>
    <property type="match status" value="2"/>
</dbReference>
<dbReference type="InterPro" id="IPR000408">
    <property type="entry name" value="Reg_chr_condens"/>
</dbReference>
<keyword evidence="3" id="KW-1185">Reference proteome</keyword>
<name>A0A1J4KC47_9EUKA</name>
<dbReference type="SUPFAM" id="SSF50985">
    <property type="entry name" value="RCC1/BLIP-II"/>
    <property type="match status" value="1"/>
</dbReference>
<proteinExistence type="predicted"/>
<feature type="repeat" description="RCC1" evidence="1">
    <location>
        <begin position="269"/>
        <end position="320"/>
    </location>
</feature>